<sequence length="207" mass="21839">MVAKVTTDSPLPGPPSSGPWHDGAMEIAQAPTTYRLQSGLPSQDDMDRYRTLSANAAAGVAVVSTVVRGRDYAATVTGWLSVSYDPPTILVSLYGESRIGEAVSTSRYWALSLLTSSQQGTANWLASPGTPLEGLLAQVPFRRGQVSSAAIIDDALAFFEAETVAVHAAATHLLVIGEVRAMGTLATGQDALDPLVHFGSAYHRLDR</sequence>
<dbReference type="PANTHER" id="PTHR30466:SF1">
    <property type="entry name" value="FMN REDUCTASE (NADH) RUTF"/>
    <property type="match status" value="1"/>
</dbReference>
<evidence type="ECO:0000256" key="1">
    <source>
        <dbReference type="ARBA" id="ARBA00023002"/>
    </source>
</evidence>
<evidence type="ECO:0000259" key="3">
    <source>
        <dbReference type="SMART" id="SM00903"/>
    </source>
</evidence>
<accession>N1V357</accession>
<proteinExistence type="predicted"/>
<dbReference type="PANTHER" id="PTHR30466">
    <property type="entry name" value="FLAVIN REDUCTASE"/>
    <property type="match status" value="1"/>
</dbReference>
<dbReference type="SMART" id="SM00903">
    <property type="entry name" value="Flavin_Reduct"/>
    <property type="match status" value="1"/>
</dbReference>
<dbReference type="GO" id="GO:0010181">
    <property type="term" value="F:FMN binding"/>
    <property type="evidence" value="ECO:0007669"/>
    <property type="project" value="InterPro"/>
</dbReference>
<feature type="region of interest" description="Disordered" evidence="2">
    <location>
        <begin position="1"/>
        <end position="23"/>
    </location>
</feature>
<keyword evidence="5" id="KW-1185">Reference proteome</keyword>
<dbReference type="InterPro" id="IPR012349">
    <property type="entry name" value="Split_barrel_FMN-bd"/>
</dbReference>
<dbReference type="InterPro" id="IPR050268">
    <property type="entry name" value="NADH-dep_flavin_reductase"/>
</dbReference>
<dbReference type="SUPFAM" id="SSF50475">
    <property type="entry name" value="FMN-binding split barrel"/>
    <property type="match status" value="1"/>
</dbReference>
<evidence type="ECO:0000313" key="5">
    <source>
        <dbReference type="Proteomes" id="UP000010729"/>
    </source>
</evidence>
<name>N1V357_9MICC</name>
<dbReference type="Proteomes" id="UP000010729">
    <property type="component" value="Unassembled WGS sequence"/>
</dbReference>
<dbReference type="EMBL" id="ANPE02000113">
    <property type="protein sequence ID" value="EMY34439.1"/>
    <property type="molecule type" value="Genomic_DNA"/>
</dbReference>
<dbReference type="AlphaFoldDB" id="N1V357"/>
<dbReference type="InterPro" id="IPR002563">
    <property type="entry name" value="Flavin_Rdtase-like_dom"/>
</dbReference>
<dbReference type="Gene3D" id="2.30.110.10">
    <property type="entry name" value="Electron Transport, Fmn-binding Protein, Chain A"/>
    <property type="match status" value="1"/>
</dbReference>
<reference evidence="4 5" key="1">
    <citation type="journal article" date="2013" name="Genome Announc.">
        <title>Draft Genome Sequence of Arthrobacter crystallopoietes Strain BAB-32, Revealing Genes for Bioremediation.</title>
        <authorList>
            <person name="Joshi M.N."/>
            <person name="Pandit A.S."/>
            <person name="Sharma A."/>
            <person name="Pandya R.V."/>
            <person name="Desai S.M."/>
            <person name="Saxena A.K."/>
            <person name="Bagatharia S.B."/>
        </authorList>
    </citation>
    <scope>NUCLEOTIDE SEQUENCE [LARGE SCALE GENOMIC DNA]</scope>
    <source>
        <strain evidence="4 5">BAB-32</strain>
    </source>
</reference>
<evidence type="ECO:0000256" key="2">
    <source>
        <dbReference type="SAM" id="MobiDB-lite"/>
    </source>
</evidence>
<dbReference type="GO" id="GO:0042602">
    <property type="term" value="F:riboflavin reductase (NADPH) activity"/>
    <property type="evidence" value="ECO:0007669"/>
    <property type="project" value="TreeGrafter"/>
</dbReference>
<protein>
    <submittedName>
        <fullName evidence="4">Putative oxidoreductase</fullName>
    </submittedName>
</protein>
<dbReference type="Pfam" id="PF01613">
    <property type="entry name" value="Flavin_Reduct"/>
    <property type="match status" value="1"/>
</dbReference>
<gene>
    <name evidence="4" type="ORF">D477_009680</name>
</gene>
<organism evidence="4 5">
    <name type="scientific">Arthrobacter crystallopoietes BAB-32</name>
    <dbReference type="NCBI Taxonomy" id="1246476"/>
    <lineage>
        <taxon>Bacteria</taxon>
        <taxon>Bacillati</taxon>
        <taxon>Actinomycetota</taxon>
        <taxon>Actinomycetes</taxon>
        <taxon>Micrococcales</taxon>
        <taxon>Micrococcaceae</taxon>
        <taxon>Crystallibacter</taxon>
    </lineage>
</organism>
<evidence type="ECO:0000313" key="4">
    <source>
        <dbReference type="EMBL" id="EMY34439.1"/>
    </source>
</evidence>
<keyword evidence="1" id="KW-0560">Oxidoreductase</keyword>
<feature type="domain" description="Flavin reductase like" evidence="3">
    <location>
        <begin position="53"/>
        <end position="204"/>
    </location>
</feature>
<comment type="caution">
    <text evidence="4">The sequence shown here is derived from an EMBL/GenBank/DDBJ whole genome shotgun (WGS) entry which is preliminary data.</text>
</comment>